<gene>
    <name evidence="2" type="ORF">A6A03_12590</name>
</gene>
<evidence type="ECO:0000313" key="2">
    <source>
        <dbReference type="EMBL" id="OAN46349.1"/>
    </source>
</evidence>
<reference evidence="2 3" key="1">
    <citation type="submission" date="2016-04" db="EMBL/GenBank/DDBJ databases">
        <title>Chloroflexus islandicus sp. nov., a thermophilic filamentous anoxygenic phototrophic bacterium from geyser Strokkur (Iceland).</title>
        <authorList>
            <person name="Gaisin V.A."/>
            <person name="Kalashnikov A.M."/>
            <person name="Sukhacheva M.V."/>
            <person name="Grouzdev D.S."/>
            <person name="Ivanov T.M."/>
            <person name="Kuznetsov B."/>
            <person name="Gorlenko V.M."/>
        </authorList>
    </citation>
    <scope>NUCLEOTIDE SEQUENCE [LARGE SCALE GENOMIC DNA]</scope>
    <source>
        <strain evidence="3">isl-2</strain>
    </source>
</reference>
<keyword evidence="3" id="KW-1185">Reference proteome</keyword>
<name>A0A178MC61_9CHLR</name>
<dbReference type="Proteomes" id="UP000078287">
    <property type="component" value="Unassembled WGS sequence"/>
</dbReference>
<dbReference type="AlphaFoldDB" id="A0A178MC61"/>
<feature type="compositionally biased region" description="Low complexity" evidence="1">
    <location>
        <begin position="95"/>
        <end position="127"/>
    </location>
</feature>
<evidence type="ECO:0000256" key="1">
    <source>
        <dbReference type="SAM" id="MobiDB-lite"/>
    </source>
</evidence>
<dbReference type="STRING" id="1707952.A6A03_12590"/>
<dbReference type="EMBL" id="LWQS01000045">
    <property type="protein sequence ID" value="OAN46349.1"/>
    <property type="molecule type" value="Genomic_DNA"/>
</dbReference>
<evidence type="ECO:0000313" key="3">
    <source>
        <dbReference type="Proteomes" id="UP000078287"/>
    </source>
</evidence>
<proteinExistence type="predicted"/>
<comment type="caution">
    <text evidence="2">The sequence shown here is derived from an EMBL/GenBank/DDBJ whole genome shotgun (WGS) entry which is preliminary data.</text>
</comment>
<organism evidence="2 3">
    <name type="scientific">Chloroflexus islandicus</name>
    <dbReference type="NCBI Taxonomy" id="1707952"/>
    <lineage>
        <taxon>Bacteria</taxon>
        <taxon>Bacillati</taxon>
        <taxon>Chloroflexota</taxon>
        <taxon>Chloroflexia</taxon>
        <taxon>Chloroflexales</taxon>
        <taxon>Chloroflexineae</taxon>
        <taxon>Chloroflexaceae</taxon>
        <taxon>Chloroflexus</taxon>
    </lineage>
</organism>
<protein>
    <submittedName>
        <fullName evidence="2">Uncharacterized protein</fullName>
    </submittedName>
</protein>
<feature type="region of interest" description="Disordered" evidence="1">
    <location>
        <begin position="91"/>
        <end position="127"/>
    </location>
</feature>
<accession>A0A178MC61</accession>
<dbReference type="OrthoDB" id="159483at2"/>
<sequence length="256" mass="26800">MVRSRPILPLSVIFVGLAFFLWVSLSTSPGASLAQPSCDDRPAYPGCVEIPVNCDSYPANVCDITKTAVIVTRTAAAGPVLTQTALARGQQSQPATATPTATISATNTRTASPTTTVTPTTLRPNETVATQPPTITLLPVNTSIPTPSPTVPLAPTPTIQSALRCAPGDVLELTGATRPQTALLVMFDDRAVGGGASDRAGAFRIVLRIGDERPGVHDIVVRERERETVVAEYTCETPPPPTPTPTFGPIRVTVTP</sequence>